<keyword evidence="1" id="KW-0472">Membrane</keyword>
<organism evidence="2 3">
    <name type="scientific">Acinetobacter wuhouensis</name>
    <dbReference type="NCBI Taxonomy" id="1879050"/>
    <lineage>
        <taxon>Bacteria</taxon>
        <taxon>Pseudomonadati</taxon>
        <taxon>Pseudomonadota</taxon>
        <taxon>Gammaproteobacteria</taxon>
        <taxon>Moraxellales</taxon>
        <taxon>Moraxellaceae</taxon>
        <taxon>Acinetobacter</taxon>
    </lineage>
</organism>
<evidence type="ECO:0000313" key="3">
    <source>
        <dbReference type="Proteomes" id="UP000279962"/>
    </source>
</evidence>
<dbReference type="RefSeq" id="WP_087551905.1">
    <property type="nucleotide sequence ID" value="NZ_CP033133.1"/>
</dbReference>
<name>A0A3G2T286_9GAMM</name>
<feature type="transmembrane region" description="Helical" evidence="1">
    <location>
        <begin position="179"/>
        <end position="200"/>
    </location>
</feature>
<dbReference type="AlphaFoldDB" id="A0A3G2T286"/>
<keyword evidence="1" id="KW-0812">Transmembrane</keyword>
<evidence type="ECO:0000313" key="2">
    <source>
        <dbReference type="EMBL" id="AYO54304.1"/>
    </source>
</evidence>
<proteinExistence type="predicted"/>
<sequence>MPSIYQLKPAFQNLLRPFVQKLFNAGVTANQITLLAMFISLAISFLIYYKFLDIAPNVWLLIFPIWMLVRMAFNAIDGMLAREFKQQSNLGAFYNELCDVISDTALYICLAVFSFISTPLLLLIAFLAILSEYTGVMAPLIGQERRYDGPMGKSDRAFWLSLITVIIVIFPIFSTNLQLLGWICNGILCLIGLLLILTIYNRIKNSLKSTTSSV</sequence>
<dbReference type="Proteomes" id="UP000279962">
    <property type="component" value="Chromosome"/>
</dbReference>
<dbReference type="Pfam" id="PF01066">
    <property type="entry name" value="CDP-OH_P_transf"/>
    <property type="match status" value="1"/>
</dbReference>
<evidence type="ECO:0000256" key="1">
    <source>
        <dbReference type="SAM" id="Phobius"/>
    </source>
</evidence>
<keyword evidence="1" id="KW-1133">Transmembrane helix</keyword>
<keyword evidence="2" id="KW-0808">Transferase</keyword>
<dbReference type="InterPro" id="IPR043130">
    <property type="entry name" value="CDP-OH_PTrfase_TM_dom"/>
</dbReference>
<dbReference type="InterPro" id="IPR000462">
    <property type="entry name" value="CDP-OH_P_trans"/>
</dbReference>
<gene>
    <name evidence="2" type="ORF">CDG68_11930</name>
</gene>
<feature type="transmembrane region" description="Helical" evidence="1">
    <location>
        <begin position="58"/>
        <end position="76"/>
    </location>
</feature>
<protein>
    <submittedName>
        <fullName evidence="2">CDP-alcohol phosphatidyltransferase family protein</fullName>
    </submittedName>
</protein>
<feature type="transmembrane region" description="Helical" evidence="1">
    <location>
        <begin position="105"/>
        <end position="136"/>
    </location>
</feature>
<dbReference type="GO" id="GO:0016020">
    <property type="term" value="C:membrane"/>
    <property type="evidence" value="ECO:0007669"/>
    <property type="project" value="InterPro"/>
</dbReference>
<reference evidence="2 3" key="1">
    <citation type="submission" date="2018-10" db="EMBL/GenBank/DDBJ databases">
        <title>The complete genome of Acinetobacter wuhouensis strain WCHAW010062.</title>
        <authorList>
            <person name="Hu Y."/>
            <person name="Long H."/>
            <person name="Feng Y."/>
            <person name="Zong Z."/>
        </authorList>
    </citation>
    <scope>NUCLEOTIDE SEQUENCE [LARGE SCALE GENOMIC DNA]</scope>
    <source>
        <strain evidence="2 3">WCHAW010062</strain>
    </source>
</reference>
<dbReference type="EMBL" id="CP033133">
    <property type="protein sequence ID" value="AYO54304.1"/>
    <property type="molecule type" value="Genomic_DNA"/>
</dbReference>
<feature type="transmembrane region" description="Helical" evidence="1">
    <location>
        <begin position="157"/>
        <end position="173"/>
    </location>
</feature>
<accession>A0A3G2T286</accession>
<feature type="transmembrane region" description="Helical" evidence="1">
    <location>
        <begin position="32"/>
        <end position="51"/>
    </location>
</feature>
<dbReference type="GO" id="GO:0008654">
    <property type="term" value="P:phospholipid biosynthetic process"/>
    <property type="evidence" value="ECO:0007669"/>
    <property type="project" value="InterPro"/>
</dbReference>
<dbReference type="GO" id="GO:0016780">
    <property type="term" value="F:phosphotransferase activity, for other substituted phosphate groups"/>
    <property type="evidence" value="ECO:0007669"/>
    <property type="project" value="InterPro"/>
</dbReference>
<dbReference type="Gene3D" id="1.20.120.1760">
    <property type="match status" value="1"/>
</dbReference>